<reference evidence="1" key="1">
    <citation type="submission" date="2014-08" db="EMBL/GenBank/DDBJ databases">
        <authorList>
            <person name="Sharma Rahul"/>
            <person name="Thines Marco"/>
        </authorList>
    </citation>
    <scope>NUCLEOTIDE SEQUENCE</scope>
</reference>
<dbReference type="EMBL" id="LN483124">
    <property type="protein sequence ID" value="CED82410.1"/>
    <property type="molecule type" value="Genomic_DNA"/>
</dbReference>
<name>A0A0F7SPI9_PHARH</name>
<proteinExistence type="predicted"/>
<accession>A0A0F7SPI9</accession>
<dbReference type="AlphaFoldDB" id="A0A0F7SPI9"/>
<organism evidence="1">
    <name type="scientific">Phaffia rhodozyma</name>
    <name type="common">Yeast</name>
    <name type="synonym">Xanthophyllomyces dendrorhous</name>
    <dbReference type="NCBI Taxonomy" id="264483"/>
    <lineage>
        <taxon>Eukaryota</taxon>
        <taxon>Fungi</taxon>
        <taxon>Dikarya</taxon>
        <taxon>Basidiomycota</taxon>
        <taxon>Agaricomycotina</taxon>
        <taxon>Tremellomycetes</taxon>
        <taxon>Cystofilobasidiales</taxon>
        <taxon>Mrakiaceae</taxon>
        <taxon>Phaffia</taxon>
    </lineage>
</organism>
<sequence length="71" mass="8399">MLDQFYTHVKKSSGIIKCQKRAILNPLMSMEEWRINVLKQRMECAVNRGDVKARRVMTDLADGLYWCCYEL</sequence>
<protein>
    <submittedName>
        <fullName evidence="1">Uncharacterized protein</fullName>
    </submittedName>
</protein>
<evidence type="ECO:0000313" key="1">
    <source>
        <dbReference type="EMBL" id="CED82410.1"/>
    </source>
</evidence>